<gene>
    <name evidence="5" type="ORF">J2S03_002695</name>
</gene>
<keyword evidence="6" id="KW-1185">Reference proteome</keyword>
<name>A0ABT9XKL9_9BACL</name>
<dbReference type="EMBL" id="JAUSTP010000025">
    <property type="protein sequence ID" value="MDQ0190828.1"/>
    <property type="molecule type" value="Genomic_DNA"/>
</dbReference>
<dbReference type="PANTHER" id="PTHR12526:SF510">
    <property type="entry name" value="D-INOSITOL 3-PHOSPHATE GLYCOSYLTRANSFERASE"/>
    <property type="match status" value="1"/>
</dbReference>
<comment type="caution">
    <text evidence="5">The sequence shown here is derived from an EMBL/GenBank/DDBJ whole genome shotgun (WGS) entry which is preliminary data.</text>
</comment>
<dbReference type="SUPFAM" id="SSF53756">
    <property type="entry name" value="UDP-Glycosyltransferase/glycogen phosphorylase"/>
    <property type="match status" value="1"/>
</dbReference>
<evidence type="ECO:0000259" key="3">
    <source>
        <dbReference type="Pfam" id="PF00534"/>
    </source>
</evidence>
<dbReference type="Gene3D" id="3.40.50.2000">
    <property type="entry name" value="Glycogen Phosphorylase B"/>
    <property type="match status" value="2"/>
</dbReference>
<dbReference type="RefSeq" id="WP_274456208.1">
    <property type="nucleotide sequence ID" value="NZ_CP067097.1"/>
</dbReference>
<dbReference type="InterPro" id="IPR028098">
    <property type="entry name" value="Glyco_trans_4-like_N"/>
</dbReference>
<evidence type="ECO:0000259" key="4">
    <source>
        <dbReference type="Pfam" id="PF13439"/>
    </source>
</evidence>
<evidence type="ECO:0000256" key="2">
    <source>
        <dbReference type="ARBA" id="ARBA00022679"/>
    </source>
</evidence>
<feature type="domain" description="Glycosyl transferase family 1" evidence="3">
    <location>
        <begin position="212"/>
        <end position="376"/>
    </location>
</feature>
<dbReference type="InterPro" id="IPR001296">
    <property type="entry name" value="Glyco_trans_1"/>
</dbReference>
<evidence type="ECO:0000313" key="6">
    <source>
        <dbReference type="Proteomes" id="UP001232973"/>
    </source>
</evidence>
<dbReference type="Proteomes" id="UP001232973">
    <property type="component" value="Unassembled WGS sequence"/>
</dbReference>
<dbReference type="Pfam" id="PF13439">
    <property type="entry name" value="Glyco_transf_4"/>
    <property type="match status" value="1"/>
</dbReference>
<evidence type="ECO:0000256" key="1">
    <source>
        <dbReference type="ARBA" id="ARBA00022676"/>
    </source>
</evidence>
<dbReference type="PANTHER" id="PTHR12526">
    <property type="entry name" value="GLYCOSYLTRANSFERASE"/>
    <property type="match status" value="1"/>
</dbReference>
<keyword evidence="2" id="KW-0808">Transferase</keyword>
<protein>
    <submittedName>
        <fullName evidence="5">Glycosyltransferase involved in cell wall biosynthesis</fullName>
    </submittedName>
</protein>
<proteinExistence type="predicted"/>
<feature type="domain" description="Glycosyltransferase subfamily 4-like N-terminal" evidence="4">
    <location>
        <begin position="14"/>
        <end position="205"/>
    </location>
</feature>
<accession>A0ABT9XKL9</accession>
<evidence type="ECO:0000313" key="5">
    <source>
        <dbReference type="EMBL" id="MDQ0190828.1"/>
    </source>
</evidence>
<reference evidence="5 6" key="1">
    <citation type="submission" date="2023-07" db="EMBL/GenBank/DDBJ databases">
        <title>Genomic Encyclopedia of Type Strains, Phase IV (KMG-IV): sequencing the most valuable type-strain genomes for metagenomic binning, comparative biology and taxonomic classification.</title>
        <authorList>
            <person name="Goeker M."/>
        </authorList>
    </citation>
    <scope>NUCLEOTIDE SEQUENCE [LARGE SCALE GENOMIC DNA]</scope>
    <source>
        <strain evidence="5 6">DSM 4006</strain>
    </source>
</reference>
<keyword evidence="1" id="KW-0328">Glycosyltransferase</keyword>
<dbReference type="Pfam" id="PF00534">
    <property type="entry name" value="Glycos_transf_1"/>
    <property type="match status" value="1"/>
</dbReference>
<organism evidence="5 6">
    <name type="scientific">Alicyclobacillus cycloheptanicus</name>
    <dbReference type="NCBI Taxonomy" id="1457"/>
    <lineage>
        <taxon>Bacteria</taxon>
        <taxon>Bacillati</taxon>
        <taxon>Bacillota</taxon>
        <taxon>Bacilli</taxon>
        <taxon>Bacillales</taxon>
        <taxon>Alicyclobacillaceae</taxon>
        <taxon>Alicyclobacillus</taxon>
    </lineage>
</organism>
<dbReference type="CDD" id="cd03801">
    <property type="entry name" value="GT4_PimA-like"/>
    <property type="match status" value="1"/>
</dbReference>
<sequence>MRILLATYWCLPHVGGVSTYVYALRRELAQRGHEVDILAHYPDMKRYYMPNNGRRLEKAKVKDYINEKLSGYYAEQFPKLENWIRWREVERYCYEAAAAVFCLTKYDLIHTQDIISTRALWRVKPKHVPLIATIHGCLATEYRLSGEIRDRHTIRWRYAAASEYYGATSSDMTIVPTTWLKELLANDFRVPREHLQLIRYGMDVDAFVRRMEKPSKIVKPPGKKVMICPARLVPVKGHEHLLRALAKLKEDRVDWVCWLVGDGPLRQRLEHQARRRELTDHVWFLGNRDDVPALLRQADVFVLPSVQDNLPYAVIEAQIAGVPVVVSDAGGIPEMVVHGQTGLVSPAGDSSALYSSLKRVLADGAYRAALAAAARQHASERWSLRNMVDDTLEMYRKYV</sequence>